<keyword evidence="1" id="KW-0472">Membrane</keyword>
<gene>
    <name evidence="2" type="ORF">Tchar_00404</name>
</gene>
<dbReference type="Proteomes" id="UP000318294">
    <property type="component" value="Unassembled WGS sequence"/>
</dbReference>
<comment type="caution">
    <text evidence="2">The sequence shown here is derived from an EMBL/GenBank/DDBJ whole genome shotgun (WGS) entry which is preliminary data.</text>
</comment>
<keyword evidence="1" id="KW-0812">Transmembrane</keyword>
<keyword evidence="1" id="KW-1133">Transmembrane helix</keyword>
<evidence type="ECO:0000313" key="3">
    <source>
        <dbReference type="Proteomes" id="UP000318294"/>
    </source>
</evidence>
<evidence type="ECO:0000256" key="1">
    <source>
        <dbReference type="SAM" id="Phobius"/>
    </source>
</evidence>
<name>A0A554XJN3_9BURK</name>
<reference evidence="2 3" key="1">
    <citation type="submission" date="2019-07" db="EMBL/GenBank/DDBJ databases">
        <title>Tepidimonas charontis SPSP-6 draft genome.</title>
        <authorList>
            <person name="Da Costa M.S."/>
            <person name="Froufe H.J.C."/>
            <person name="Egas C."/>
            <person name="Albuquerque L."/>
        </authorList>
    </citation>
    <scope>NUCLEOTIDE SEQUENCE [LARGE SCALE GENOMIC DNA]</scope>
    <source>
        <strain evidence="2 3">SPSP-6</strain>
    </source>
</reference>
<dbReference type="InterPro" id="IPR032314">
    <property type="entry name" value="DUF4845"/>
</dbReference>
<dbReference type="AlphaFoldDB" id="A0A554XJN3"/>
<dbReference type="Pfam" id="PF16137">
    <property type="entry name" value="DUF4845"/>
    <property type="match status" value="1"/>
</dbReference>
<feature type="transmembrane region" description="Helical" evidence="1">
    <location>
        <begin position="45"/>
        <end position="65"/>
    </location>
</feature>
<sequence>MTWSCVSRRARSEPLPRAALCRYDCPHAALAPHDVGVVTMRQRGVTLLGMVFFGVVAAMLLVLAAKVVPTVTEYLAIQKAVNRAAQSGTTVTEIRNAFERAKTADYFEAISGQDLEISKDGDKIVVEFAYDKEVHLFGPAYLLLKYRGRSQ</sequence>
<evidence type="ECO:0000313" key="2">
    <source>
        <dbReference type="EMBL" id="TSE36047.1"/>
    </source>
</evidence>
<evidence type="ECO:0008006" key="4">
    <source>
        <dbReference type="Google" id="ProtNLM"/>
    </source>
</evidence>
<proteinExistence type="predicted"/>
<protein>
    <recommendedName>
        <fullName evidence="4">DUF4845 domain-containing protein</fullName>
    </recommendedName>
</protein>
<dbReference type="EMBL" id="VJON01000003">
    <property type="protein sequence ID" value="TSE36047.1"/>
    <property type="molecule type" value="Genomic_DNA"/>
</dbReference>
<accession>A0A554XJN3</accession>
<keyword evidence="3" id="KW-1185">Reference proteome</keyword>
<organism evidence="2 3">
    <name type="scientific">Tepidimonas charontis</name>
    <dbReference type="NCBI Taxonomy" id="2267262"/>
    <lineage>
        <taxon>Bacteria</taxon>
        <taxon>Pseudomonadati</taxon>
        <taxon>Pseudomonadota</taxon>
        <taxon>Betaproteobacteria</taxon>
        <taxon>Burkholderiales</taxon>
        <taxon>Tepidimonas</taxon>
    </lineage>
</organism>